<evidence type="ECO:0000256" key="8">
    <source>
        <dbReference type="SAM" id="SignalP"/>
    </source>
</evidence>
<dbReference type="InterPro" id="IPR036097">
    <property type="entry name" value="HisK_dim/P_sf"/>
</dbReference>
<reference evidence="10 11" key="1">
    <citation type="submission" date="2018-11" db="EMBL/GenBank/DDBJ databases">
        <title>Chryseotalea sanarue gen. nov., sp., nov., a member of the family Cytophagaceae, isolated from a brackish lake in Hamamatsu Japan.</title>
        <authorList>
            <person name="Maejima Y."/>
            <person name="Iino T."/>
            <person name="Muraguchi Y."/>
            <person name="Fukuda K."/>
            <person name="Ohkuma M."/>
            <person name="Moriuchi R."/>
            <person name="Dohra H."/>
            <person name="Kimbara K."/>
            <person name="Shintani M."/>
        </authorList>
    </citation>
    <scope>NUCLEOTIDE SEQUENCE [LARGE SCALE GENOMIC DNA]</scope>
    <source>
        <strain evidence="10 11">Ys</strain>
    </source>
</reference>
<evidence type="ECO:0000313" key="11">
    <source>
        <dbReference type="Proteomes" id="UP000288227"/>
    </source>
</evidence>
<dbReference type="Pfam" id="PF07696">
    <property type="entry name" value="7TMR-DISMED2"/>
    <property type="match status" value="1"/>
</dbReference>
<dbReference type="InterPro" id="IPR011623">
    <property type="entry name" value="7TMR_DISM_rcpt_extracell_dom1"/>
</dbReference>
<protein>
    <recommendedName>
        <fullName evidence="2">histidine kinase</fullName>
        <ecNumber evidence="2">2.7.13.3</ecNumber>
    </recommendedName>
</protein>
<feature type="transmembrane region" description="Helical" evidence="7">
    <location>
        <begin position="209"/>
        <end position="231"/>
    </location>
</feature>
<keyword evidence="3" id="KW-0597">Phosphoprotein</keyword>
<dbReference type="InterPro" id="IPR004358">
    <property type="entry name" value="Sig_transdc_His_kin-like_C"/>
</dbReference>
<dbReference type="PROSITE" id="PS50109">
    <property type="entry name" value="HIS_KIN"/>
    <property type="match status" value="1"/>
</dbReference>
<evidence type="ECO:0000259" key="9">
    <source>
        <dbReference type="PROSITE" id="PS50109"/>
    </source>
</evidence>
<feature type="transmembrane region" description="Helical" evidence="7">
    <location>
        <begin position="251"/>
        <end position="270"/>
    </location>
</feature>
<dbReference type="Gene3D" id="3.30.565.10">
    <property type="entry name" value="Histidine kinase-like ATPase, C-terminal domain"/>
    <property type="match status" value="1"/>
</dbReference>
<feature type="transmembrane region" description="Helical" evidence="7">
    <location>
        <begin position="181"/>
        <end position="202"/>
    </location>
</feature>
<keyword evidence="7" id="KW-0472">Membrane</keyword>
<evidence type="ECO:0000256" key="4">
    <source>
        <dbReference type="ARBA" id="ARBA00022679"/>
    </source>
</evidence>
<dbReference type="Gene3D" id="1.10.287.130">
    <property type="match status" value="1"/>
</dbReference>
<comment type="catalytic activity">
    <reaction evidence="1">
        <text>ATP + protein L-histidine = ADP + protein N-phospho-L-histidine.</text>
        <dbReference type="EC" id="2.7.13.3"/>
    </reaction>
</comment>
<evidence type="ECO:0000313" key="10">
    <source>
        <dbReference type="EMBL" id="GCC52925.1"/>
    </source>
</evidence>
<evidence type="ECO:0000256" key="6">
    <source>
        <dbReference type="SAM" id="Coils"/>
    </source>
</evidence>
<dbReference type="RefSeq" id="WP_127123578.1">
    <property type="nucleotide sequence ID" value="NZ_BHXQ01000006.1"/>
</dbReference>
<dbReference type="InterPro" id="IPR005467">
    <property type="entry name" value="His_kinase_dom"/>
</dbReference>
<keyword evidence="8" id="KW-0732">Signal</keyword>
<keyword evidence="11" id="KW-1185">Reference proteome</keyword>
<dbReference type="Proteomes" id="UP000288227">
    <property type="component" value="Unassembled WGS sequence"/>
</dbReference>
<dbReference type="EMBL" id="BHXQ01000006">
    <property type="protein sequence ID" value="GCC52925.1"/>
    <property type="molecule type" value="Genomic_DNA"/>
</dbReference>
<dbReference type="PANTHER" id="PTHR43304">
    <property type="entry name" value="PHYTOCHROME-LIKE PROTEIN CPH1"/>
    <property type="match status" value="1"/>
</dbReference>
<keyword evidence="5 10" id="KW-0418">Kinase</keyword>
<accession>A0A401UDE4</accession>
<dbReference type="EC" id="2.7.13.3" evidence="2"/>
<dbReference type="AlphaFoldDB" id="A0A401UDE4"/>
<dbReference type="SUPFAM" id="SSF55874">
    <property type="entry name" value="ATPase domain of HSP90 chaperone/DNA topoisomerase II/histidine kinase"/>
    <property type="match status" value="1"/>
</dbReference>
<dbReference type="PANTHER" id="PTHR43304:SF1">
    <property type="entry name" value="PAC DOMAIN-CONTAINING PROTEIN"/>
    <property type="match status" value="1"/>
</dbReference>
<feature type="transmembrane region" description="Helical" evidence="7">
    <location>
        <begin position="282"/>
        <end position="303"/>
    </location>
</feature>
<evidence type="ECO:0000256" key="3">
    <source>
        <dbReference type="ARBA" id="ARBA00022553"/>
    </source>
</evidence>
<dbReference type="InterPro" id="IPR003594">
    <property type="entry name" value="HATPase_dom"/>
</dbReference>
<feature type="chain" id="PRO_5019335103" description="histidine kinase" evidence="8">
    <location>
        <begin position="20"/>
        <end position="724"/>
    </location>
</feature>
<gene>
    <name evidence="10" type="ORF">SanaruYs_31650</name>
</gene>
<dbReference type="InterPro" id="IPR036890">
    <property type="entry name" value="HATPase_C_sf"/>
</dbReference>
<evidence type="ECO:0000256" key="2">
    <source>
        <dbReference type="ARBA" id="ARBA00012438"/>
    </source>
</evidence>
<dbReference type="InterPro" id="IPR011622">
    <property type="entry name" value="7TMR_DISM_rcpt_extracell_dom2"/>
</dbReference>
<keyword evidence="7" id="KW-0812">Transmembrane</keyword>
<keyword evidence="7" id="KW-1133">Transmembrane helix</keyword>
<dbReference type="SUPFAM" id="SSF47384">
    <property type="entry name" value="Homodimeric domain of signal transducing histidine kinase"/>
    <property type="match status" value="1"/>
</dbReference>
<evidence type="ECO:0000256" key="5">
    <source>
        <dbReference type="ARBA" id="ARBA00022777"/>
    </source>
</evidence>
<dbReference type="SMART" id="SM00387">
    <property type="entry name" value="HATPase_c"/>
    <property type="match status" value="1"/>
</dbReference>
<dbReference type="PRINTS" id="PR00344">
    <property type="entry name" value="BCTRLSENSOR"/>
</dbReference>
<dbReference type="InterPro" id="IPR003661">
    <property type="entry name" value="HisK_dim/P_dom"/>
</dbReference>
<evidence type="ECO:0000256" key="7">
    <source>
        <dbReference type="SAM" id="Phobius"/>
    </source>
</evidence>
<evidence type="ECO:0000256" key="1">
    <source>
        <dbReference type="ARBA" id="ARBA00000085"/>
    </source>
</evidence>
<dbReference type="InterPro" id="IPR052162">
    <property type="entry name" value="Sensor_kinase/Photoreceptor"/>
</dbReference>
<sequence>MARCVYLLLFFFLPICAYAQELIPYQEDDGVIVIGNKANYVEDQSKNLTIKDFEKGNLNDRFITFSETAPNFGNTTAAIWSVFTIDNKTNQILYLEFRKTLADKVDFIYRDSLGQLHTLKTGNFFDRDTRDVEDNFFIFRLPPSRKPVTYYLRVESTSNISFPLSLATGREMFTKHRDEELGYGLFLGIILTLVIYNLFILFTVREKIYAYYVAYLLVSIIGYDVTAMGFGSEYLWGNLGIGIYINTINHVLISSVMIFVLFFISSFLDLPKKLPALYKSNLIVITIGFILIALQVLLNNIITTSLIKLFSVVISLYGLGGIAYAYAKGLKPARLLLIGWTFYIISLITYLCYIVGLLPYVHYTTGAPMYGIALEALLFSFALADRIRELRQEKMKAQLENLQLIKHHNEVLEKTVYERTLEITAQNEEIQAQNEELVTLQDQLSLQNESLENQNLELQGAWETIDQQNDVLRQHTENLEVEVKKKASDLFVSNQELVNHNNQLQQFSFITAHNLRSPVARILGLINLLHVPSVDDQERQHILNQIQKTGYDLDQVIKDLSVILDIKKGLTENYEAVPIKSTLFKVTSLLQTELERNNVQLSIEVDTFDTIIGIPAYLESVFFNLLSNAIKYRSPERLPHIQVQAKKDNDLMTIAVKDNGIGIDLASFAHKLFGMYQRFHFHTEGKGLGLHLVKTQVESMGGKISVESHLNVGTTFIIELAARR</sequence>
<dbReference type="Pfam" id="PF02518">
    <property type="entry name" value="HATPase_c"/>
    <property type="match status" value="1"/>
</dbReference>
<feature type="transmembrane region" description="Helical" evidence="7">
    <location>
        <begin position="367"/>
        <end position="384"/>
    </location>
</feature>
<organism evidence="10 11">
    <name type="scientific">Chryseotalea sanaruensis</name>
    <dbReference type="NCBI Taxonomy" id="2482724"/>
    <lineage>
        <taxon>Bacteria</taxon>
        <taxon>Pseudomonadati</taxon>
        <taxon>Bacteroidota</taxon>
        <taxon>Cytophagia</taxon>
        <taxon>Cytophagales</taxon>
        <taxon>Chryseotaleaceae</taxon>
        <taxon>Chryseotalea</taxon>
    </lineage>
</organism>
<dbReference type="CDD" id="cd00082">
    <property type="entry name" value="HisKA"/>
    <property type="match status" value="1"/>
</dbReference>
<dbReference type="OrthoDB" id="973142at2"/>
<feature type="transmembrane region" description="Helical" evidence="7">
    <location>
        <begin position="339"/>
        <end position="361"/>
    </location>
</feature>
<keyword evidence="4" id="KW-0808">Transferase</keyword>
<proteinExistence type="predicted"/>
<dbReference type="Pfam" id="PF07695">
    <property type="entry name" value="7TMR-DISM_7TM"/>
    <property type="match status" value="1"/>
</dbReference>
<feature type="transmembrane region" description="Helical" evidence="7">
    <location>
        <begin position="309"/>
        <end position="327"/>
    </location>
</feature>
<feature type="signal peptide" evidence="8">
    <location>
        <begin position="1"/>
        <end position="19"/>
    </location>
</feature>
<dbReference type="Gene3D" id="2.60.40.2380">
    <property type="match status" value="1"/>
</dbReference>
<feature type="coiled-coil region" evidence="6">
    <location>
        <begin position="387"/>
        <end position="461"/>
    </location>
</feature>
<comment type="caution">
    <text evidence="10">The sequence shown here is derived from an EMBL/GenBank/DDBJ whole genome shotgun (WGS) entry which is preliminary data.</text>
</comment>
<dbReference type="GO" id="GO:0000155">
    <property type="term" value="F:phosphorelay sensor kinase activity"/>
    <property type="evidence" value="ECO:0007669"/>
    <property type="project" value="InterPro"/>
</dbReference>
<keyword evidence="6" id="KW-0175">Coiled coil</keyword>
<feature type="domain" description="Histidine kinase" evidence="9">
    <location>
        <begin position="510"/>
        <end position="724"/>
    </location>
</feature>
<name>A0A401UDE4_9BACT</name>